<name>A0A4Z0WG46_9GAMM</name>
<dbReference type="EMBL" id="SRMF01000003">
    <property type="protein sequence ID" value="TGG93548.1"/>
    <property type="molecule type" value="Genomic_DNA"/>
</dbReference>
<dbReference type="PANTHER" id="PTHR11879:SF22">
    <property type="entry name" value="ASPARTATE AMINOTRANSFERASE, MITOCHONDRIAL"/>
    <property type="match status" value="1"/>
</dbReference>
<dbReference type="SUPFAM" id="SSF53383">
    <property type="entry name" value="PLP-dependent transferases"/>
    <property type="match status" value="1"/>
</dbReference>
<dbReference type="NCBIfam" id="NF006719">
    <property type="entry name" value="PRK09257.1"/>
    <property type="match status" value="1"/>
</dbReference>
<dbReference type="PANTHER" id="PTHR11879">
    <property type="entry name" value="ASPARTATE AMINOTRANSFERASE"/>
    <property type="match status" value="1"/>
</dbReference>
<keyword evidence="6" id="KW-0663">Pyridoxal phosphate</keyword>
<evidence type="ECO:0000313" key="10">
    <source>
        <dbReference type="Proteomes" id="UP000297475"/>
    </source>
</evidence>
<dbReference type="GO" id="GO:0042802">
    <property type="term" value="F:identical protein binding"/>
    <property type="evidence" value="ECO:0007669"/>
    <property type="project" value="TreeGrafter"/>
</dbReference>
<dbReference type="InterPro" id="IPR015422">
    <property type="entry name" value="PyrdxlP-dep_Trfase_small"/>
</dbReference>
<proteinExistence type="inferred from homology"/>
<dbReference type="InterPro" id="IPR000796">
    <property type="entry name" value="Asp_trans"/>
</dbReference>
<dbReference type="InterPro" id="IPR004839">
    <property type="entry name" value="Aminotransferase_I/II_large"/>
</dbReference>
<gene>
    <name evidence="9" type="ORF">E4656_10925</name>
</gene>
<feature type="coiled-coil region" evidence="7">
    <location>
        <begin position="301"/>
        <end position="328"/>
    </location>
</feature>
<dbReference type="PRINTS" id="PR00799">
    <property type="entry name" value="TRANSAMINASE"/>
</dbReference>
<sequence length="394" mass="42380">MFNELIAPGQDPILALTVAFRADQRPDKVDLGIGVYRNSAGETPVMQAVRRAAMDLAETQPTKSYVGLAGDERFNQAMTDLLLAGTAGHARAAAVQTPGASGALRMLAELIATARPSATVWISRPSYVNHKPVMESAGLAVREYPYFNVDTKQVDEQAMLAQIAQLGPDDVLLLHGCCHNPTGGDISAASWQRITELALERGFLPFVDIAYQGFGDGLQEDAAGLRRLADAVPEMVIATSCSKNFGLYRERTGAAIVIGESAAAAAKAKAHIQRLARGTYTMPPDHGAAIVARILHDDELRQLWQDELTAMNERINQLRAELVQQFRAVAQSDRFDYFGQHRGMFSVTGLSAEQLARLKTDHGIYVVDGGRVNVAGLSEAAIPTVVKGFLAVGA</sequence>
<comment type="caution">
    <text evidence="9">The sequence shown here is derived from an EMBL/GenBank/DDBJ whole genome shotgun (WGS) entry which is preliminary data.</text>
</comment>
<organism evidence="9 10">
    <name type="scientific">Natronospirillum operosum</name>
    <dbReference type="NCBI Taxonomy" id="2759953"/>
    <lineage>
        <taxon>Bacteria</taxon>
        <taxon>Pseudomonadati</taxon>
        <taxon>Pseudomonadota</taxon>
        <taxon>Gammaproteobacteria</taxon>
        <taxon>Oceanospirillales</taxon>
        <taxon>Natronospirillaceae</taxon>
        <taxon>Natronospirillum</taxon>
    </lineage>
</organism>
<evidence type="ECO:0000256" key="3">
    <source>
        <dbReference type="ARBA" id="ARBA00011738"/>
    </source>
</evidence>
<dbReference type="RefSeq" id="WP_135483257.1">
    <property type="nucleotide sequence ID" value="NZ_SRMF01000003.1"/>
</dbReference>
<dbReference type="InterPro" id="IPR015424">
    <property type="entry name" value="PyrdxlP-dep_Trfase"/>
</dbReference>
<comment type="similarity">
    <text evidence="2">Belongs to the class-I pyridoxal-phosphate-dependent aminotransferase family.</text>
</comment>
<reference evidence="9 10" key="1">
    <citation type="submission" date="2019-04" db="EMBL/GenBank/DDBJ databases">
        <title>Natronospirillum operosus gen. nov., sp. nov., a haloalkaliphilic satellite isolated from decaying biomass of laboratory culture of cyanobacterium Geitlerinema sp. and proposal of Natronospirillaceae fam. nov. and Saccharospirillaceae fam. nov.</title>
        <authorList>
            <person name="Kevbrin V."/>
            <person name="Boltyanskaya Y."/>
            <person name="Koziaeva V."/>
            <person name="Grouzdev D.S."/>
            <person name="Park M."/>
            <person name="Cho J."/>
        </authorList>
    </citation>
    <scope>NUCLEOTIDE SEQUENCE [LARGE SCALE GENOMIC DNA]</scope>
    <source>
        <strain evidence="9 10">G-116</strain>
    </source>
</reference>
<dbReference type="Proteomes" id="UP000297475">
    <property type="component" value="Unassembled WGS sequence"/>
</dbReference>
<dbReference type="Pfam" id="PF00155">
    <property type="entry name" value="Aminotran_1_2"/>
    <property type="match status" value="1"/>
</dbReference>
<evidence type="ECO:0000256" key="4">
    <source>
        <dbReference type="ARBA" id="ARBA00022576"/>
    </source>
</evidence>
<comment type="subunit">
    <text evidence="3">Homodimer.</text>
</comment>
<evidence type="ECO:0000256" key="2">
    <source>
        <dbReference type="ARBA" id="ARBA00007441"/>
    </source>
</evidence>
<dbReference type="AlphaFoldDB" id="A0A4Z0WG46"/>
<dbReference type="FunFam" id="3.40.640.10:FF:000066">
    <property type="entry name" value="Aspartate aminotransferase"/>
    <property type="match status" value="1"/>
</dbReference>
<dbReference type="CDD" id="cd00609">
    <property type="entry name" value="AAT_like"/>
    <property type="match status" value="1"/>
</dbReference>
<evidence type="ECO:0000256" key="1">
    <source>
        <dbReference type="ARBA" id="ARBA00001933"/>
    </source>
</evidence>
<dbReference type="GO" id="GO:0004838">
    <property type="term" value="F:L-tyrosine-2-oxoglutarate transaminase activity"/>
    <property type="evidence" value="ECO:0007669"/>
    <property type="project" value="TreeGrafter"/>
</dbReference>
<dbReference type="InterPro" id="IPR015421">
    <property type="entry name" value="PyrdxlP-dep_Trfase_major"/>
</dbReference>
<dbReference type="GO" id="GO:0005829">
    <property type="term" value="C:cytosol"/>
    <property type="evidence" value="ECO:0007669"/>
    <property type="project" value="TreeGrafter"/>
</dbReference>
<comment type="cofactor">
    <cofactor evidence="1">
        <name>pyridoxal 5'-phosphate</name>
        <dbReference type="ChEBI" id="CHEBI:597326"/>
    </cofactor>
</comment>
<evidence type="ECO:0000259" key="8">
    <source>
        <dbReference type="Pfam" id="PF00155"/>
    </source>
</evidence>
<dbReference type="GO" id="GO:0004069">
    <property type="term" value="F:L-aspartate:2-oxoglutarate aminotransferase activity"/>
    <property type="evidence" value="ECO:0007669"/>
    <property type="project" value="TreeGrafter"/>
</dbReference>
<keyword evidence="7" id="KW-0175">Coiled coil</keyword>
<dbReference type="Gene3D" id="3.90.1150.10">
    <property type="entry name" value="Aspartate Aminotransferase, domain 1"/>
    <property type="match status" value="1"/>
</dbReference>
<evidence type="ECO:0000313" key="9">
    <source>
        <dbReference type="EMBL" id="TGG93548.1"/>
    </source>
</evidence>
<keyword evidence="4 9" id="KW-0032">Aminotransferase</keyword>
<evidence type="ECO:0000256" key="6">
    <source>
        <dbReference type="ARBA" id="ARBA00022898"/>
    </source>
</evidence>
<keyword evidence="10" id="KW-1185">Reference proteome</keyword>
<accession>A0A4Z0WG46</accession>
<dbReference type="Gene3D" id="3.40.640.10">
    <property type="entry name" value="Type I PLP-dependent aspartate aminotransferase-like (Major domain)"/>
    <property type="match status" value="1"/>
</dbReference>
<dbReference type="GO" id="GO:0033585">
    <property type="term" value="P:L-phenylalanine biosynthetic process from chorismate via phenylpyruvate"/>
    <property type="evidence" value="ECO:0007669"/>
    <property type="project" value="TreeGrafter"/>
</dbReference>
<keyword evidence="5 9" id="KW-0808">Transferase</keyword>
<dbReference type="OrthoDB" id="9766445at2"/>
<dbReference type="GO" id="GO:0030170">
    <property type="term" value="F:pyridoxal phosphate binding"/>
    <property type="evidence" value="ECO:0007669"/>
    <property type="project" value="InterPro"/>
</dbReference>
<protein>
    <submittedName>
        <fullName evidence="9">Aspartate/tyrosine/aromatic aminotransferase</fullName>
    </submittedName>
</protein>
<evidence type="ECO:0000256" key="5">
    <source>
        <dbReference type="ARBA" id="ARBA00022679"/>
    </source>
</evidence>
<feature type="domain" description="Aminotransferase class I/classII large" evidence="8">
    <location>
        <begin position="27"/>
        <end position="387"/>
    </location>
</feature>
<evidence type="ECO:0000256" key="7">
    <source>
        <dbReference type="SAM" id="Coils"/>
    </source>
</evidence>